<name>A0A7R9LCB1_9ACAR</name>
<evidence type="ECO:0008006" key="4">
    <source>
        <dbReference type="Google" id="ProtNLM"/>
    </source>
</evidence>
<sequence>MAQPLIPKRTSHVITNNTREDNTRQSKNYPKNSMDRFGDELSQVLVSYLSFDDRFRYECVSKRFRKTVFESVVDIDINDRFINLVTFNAKTIDTKMLTTIAIKCSHIETIDCRGIRNRYGSVSTVLHTFRHKCLHLRQIYCNLWRNSDQWIRSLGPLVTRIGDIYGCVEC</sequence>
<accession>A0A7R9LCB1</accession>
<dbReference type="InterPro" id="IPR036047">
    <property type="entry name" value="F-box-like_dom_sf"/>
</dbReference>
<keyword evidence="3" id="KW-1185">Reference proteome</keyword>
<dbReference type="EMBL" id="CAJPIZ010020302">
    <property type="protein sequence ID" value="CAG2117240.1"/>
    <property type="molecule type" value="Genomic_DNA"/>
</dbReference>
<organism evidence="2">
    <name type="scientific">Medioppia subpectinata</name>
    <dbReference type="NCBI Taxonomy" id="1979941"/>
    <lineage>
        <taxon>Eukaryota</taxon>
        <taxon>Metazoa</taxon>
        <taxon>Ecdysozoa</taxon>
        <taxon>Arthropoda</taxon>
        <taxon>Chelicerata</taxon>
        <taxon>Arachnida</taxon>
        <taxon>Acari</taxon>
        <taxon>Acariformes</taxon>
        <taxon>Sarcoptiformes</taxon>
        <taxon>Oribatida</taxon>
        <taxon>Brachypylina</taxon>
        <taxon>Oppioidea</taxon>
        <taxon>Oppiidae</taxon>
        <taxon>Medioppia</taxon>
    </lineage>
</organism>
<protein>
    <recommendedName>
        <fullName evidence="4">F-box domain-containing protein</fullName>
    </recommendedName>
</protein>
<evidence type="ECO:0000256" key="1">
    <source>
        <dbReference type="SAM" id="MobiDB-lite"/>
    </source>
</evidence>
<dbReference type="EMBL" id="OC874877">
    <property type="protein sequence ID" value="CAD7637988.1"/>
    <property type="molecule type" value="Genomic_DNA"/>
</dbReference>
<reference evidence="2" key="1">
    <citation type="submission" date="2020-11" db="EMBL/GenBank/DDBJ databases">
        <authorList>
            <person name="Tran Van P."/>
        </authorList>
    </citation>
    <scope>NUCLEOTIDE SEQUENCE</scope>
</reference>
<dbReference type="Proteomes" id="UP000759131">
    <property type="component" value="Unassembled WGS sequence"/>
</dbReference>
<dbReference type="OrthoDB" id="6532759at2759"/>
<feature type="region of interest" description="Disordered" evidence="1">
    <location>
        <begin position="1"/>
        <end position="33"/>
    </location>
</feature>
<evidence type="ECO:0000313" key="2">
    <source>
        <dbReference type="EMBL" id="CAD7637988.1"/>
    </source>
</evidence>
<evidence type="ECO:0000313" key="3">
    <source>
        <dbReference type="Proteomes" id="UP000759131"/>
    </source>
</evidence>
<proteinExistence type="predicted"/>
<dbReference type="SUPFAM" id="SSF81383">
    <property type="entry name" value="F-box domain"/>
    <property type="match status" value="1"/>
</dbReference>
<gene>
    <name evidence="2" type="ORF">OSB1V03_LOCUS17193</name>
</gene>
<feature type="non-terminal residue" evidence="2">
    <location>
        <position position="1"/>
    </location>
</feature>
<dbReference type="AlphaFoldDB" id="A0A7R9LCB1"/>